<dbReference type="InterPro" id="IPR036928">
    <property type="entry name" value="AS_sf"/>
</dbReference>
<dbReference type="SUPFAM" id="SSF75304">
    <property type="entry name" value="Amidase signature (AS) enzymes"/>
    <property type="match status" value="1"/>
</dbReference>
<dbReference type="PANTHER" id="PTHR11895">
    <property type="entry name" value="TRANSAMIDASE"/>
    <property type="match status" value="1"/>
</dbReference>
<dbReference type="EMBL" id="OV696690">
    <property type="protein sequence ID" value="CAH1265690.1"/>
    <property type="molecule type" value="Genomic_DNA"/>
</dbReference>
<dbReference type="InterPro" id="IPR023631">
    <property type="entry name" value="Amidase_dom"/>
</dbReference>
<dbReference type="Gene3D" id="3.90.1300.10">
    <property type="entry name" value="Amidase signature (AS) domain"/>
    <property type="match status" value="1"/>
</dbReference>
<proteinExistence type="inferred from homology"/>
<protein>
    <submittedName>
        <fullName evidence="4">QRSL1 protein</fullName>
    </submittedName>
</protein>
<evidence type="ECO:0000313" key="5">
    <source>
        <dbReference type="Proteomes" id="UP000838412"/>
    </source>
</evidence>
<dbReference type="Gene3D" id="1.10.20.60">
    <property type="entry name" value="Glu-tRNAGln amidotransferase C subunit, N-terminal domain"/>
    <property type="match status" value="1"/>
</dbReference>
<gene>
    <name evidence="4" type="primary">QRSL1</name>
    <name evidence="4" type="ORF">BLAG_LOCUS19594</name>
</gene>
<dbReference type="NCBIfam" id="NF005565">
    <property type="entry name" value="PRK07235.1"/>
    <property type="match status" value="1"/>
</dbReference>
<accession>A0A8K0A0J3</accession>
<dbReference type="Pfam" id="PF01425">
    <property type="entry name" value="Amidase"/>
    <property type="match status" value="1"/>
</dbReference>
<keyword evidence="5" id="KW-1185">Reference proteome</keyword>
<dbReference type="GO" id="GO:0003824">
    <property type="term" value="F:catalytic activity"/>
    <property type="evidence" value="ECO:0007669"/>
    <property type="project" value="InterPro"/>
</dbReference>
<keyword evidence="2" id="KW-0175">Coiled coil</keyword>
<dbReference type="AlphaFoldDB" id="A0A8K0A0J3"/>
<dbReference type="InterPro" id="IPR000120">
    <property type="entry name" value="Amidase"/>
</dbReference>
<evidence type="ECO:0000256" key="2">
    <source>
        <dbReference type="SAM" id="Coils"/>
    </source>
</evidence>
<evidence type="ECO:0000313" key="4">
    <source>
        <dbReference type="EMBL" id="CAH1265690.1"/>
    </source>
</evidence>
<dbReference type="PROSITE" id="PS00571">
    <property type="entry name" value="AMIDASES"/>
    <property type="match status" value="1"/>
</dbReference>
<comment type="similarity">
    <text evidence="1">Belongs to the amidase family.</text>
</comment>
<dbReference type="Proteomes" id="UP000838412">
    <property type="component" value="Chromosome 5"/>
</dbReference>
<dbReference type="PANTHER" id="PTHR11895:SF170">
    <property type="entry name" value="AMIDASE"/>
    <property type="match status" value="1"/>
</dbReference>
<sequence>MIRLTFCFAVREPTFLSYRQSSDHLSSVGRHFSTGKTQYSYNRMQSGAASAASGLYTPPAVCTPSLQQLSQSAARFNLDIDEAELKQYQDVIKEAMASYQRVDQMTEPIPVVKWPRTPGWRPEPEDNPHNAWYWRTEITGASTGKLHGKTVAMKDTVAMAGVPLTCGSRIMEGYVPEYDATIVTRILDAGKNLALYCGTIKGKSVCEDLCMSGDSFTSVTGPVLNAHDRTRSAGGSSSGSATLLALEQVDMATGGDQGGSIRIPAAWSGVVGLKPTYGLVPYTGCVPLEITLDHVGPMARTVHDVALMLEVIAGYDNGLDPRQPANLTVPEYTTQLTGNMSGIRVGLLKEGFGNEWAEADVDELVHAQAHRLTSAGAVVEDMSVPLHYPDASHIYNVINEGCLETGIKGNGLGVGWKGFYPTSMLDAIAKGYRTRANDMPPTGKFTYLLYDCITTNYGTRFYAKGQNLSRLLTQAYNQAFSSHDVIIMPTIPFKATKLPNKDISISEICRTALSFGQMSNVCPTNLTGHPAISINAGFSHGLPVGMMIVGRHFDDATVLKVAHAFEKIRDS</sequence>
<name>A0A8K0A0J3_BRALA</name>
<dbReference type="InterPro" id="IPR020556">
    <property type="entry name" value="Amidase_CS"/>
</dbReference>
<feature type="coiled-coil region" evidence="2">
    <location>
        <begin position="66"/>
        <end position="98"/>
    </location>
</feature>
<feature type="domain" description="Amidase" evidence="3">
    <location>
        <begin position="131"/>
        <end position="559"/>
    </location>
</feature>
<dbReference type="OrthoDB" id="421993at2759"/>
<evidence type="ECO:0000259" key="3">
    <source>
        <dbReference type="Pfam" id="PF01425"/>
    </source>
</evidence>
<evidence type="ECO:0000256" key="1">
    <source>
        <dbReference type="ARBA" id="ARBA00009199"/>
    </source>
</evidence>
<reference evidence="4" key="1">
    <citation type="submission" date="2022-01" db="EMBL/GenBank/DDBJ databases">
        <authorList>
            <person name="Braso-Vives M."/>
        </authorList>
    </citation>
    <scope>NUCLEOTIDE SEQUENCE</scope>
</reference>
<organism evidence="4 5">
    <name type="scientific">Branchiostoma lanceolatum</name>
    <name type="common">Common lancelet</name>
    <name type="synonym">Amphioxus lanceolatum</name>
    <dbReference type="NCBI Taxonomy" id="7740"/>
    <lineage>
        <taxon>Eukaryota</taxon>
        <taxon>Metazoa</taxon>
        <taxon>Chordata</taxon>
        <taxon>Cephalochordata</taxon>
        <taxon>Leptocardii</taxon>
        <taxon>Amphioxiformes</taxon>
        <taxon>Branchiostomatidae</taxon>
        <taxon>Branchiostoma</taxon>
    </lineage>
</organism>